<dbReference type="InterPro" id="IPR003439">
    <property type="entry name" value="ABC_transporter-like_ATP-bd"/>
</dbReference>
<dbReference type="KEGG" id="ptp:RCA23_c19270"/>
<dbReference type="NCBIfam" id="TIGR02142">
    <property type="entry name" value="modC_ABC"/>
    <property type="match status" value="1"/>
</dbReference>
<dbReference type="AlphaFoldDB" id="A0AAN0RJN9"/>
<name>A0AAN0RJN9_9RHOB</name>
<evidence type="ECO:0000256" key="8">
    <source>
        <dbReference type="ARBA" id="ARBA00023136"/>
    </source>
</evidence>
<keyword evidence="13" id="KW-1185">Reference proteome</keyword>
<keyword evidence="1" id="KW-0813">Transport</keyword>
<dbReference type="InterPro" id="IPR050334">
    <property type="entry name" value="Molybdenum_import_ModC"/>
</dbReference>
<keyword evidence="6 12" id="KW-0067">ATP-binding</keyword>
<evidence type="ECO:0000259" key="10">
    <source>
        <dbReference type="PROSITE" id="PS50893"/>
    </source>
</evidence>
<dbReference type="InterPro" id="IPR017871">
    <property type="entry name" value="ABC_transporter-like_CS"/>
</dbReference>
<keyword evidence="12" id="KW-0378">Hydrolase</keyword>
<dbReference type="RefSeq" id="WP_044050166.1">
    <property type="nucleotide sequence ID" value="NZ_CP003984.1"/>
</dbReference>
<dbReference type="InterPro" id="IPR027417">
    <property type="entry name" value="P-loop_NTPase"/>
</dbReference>
<evidence type="ECO:0000256" key="7">
    <source>
        <dbReference type="ARBA" id="ARBA00022967"/>
    </source>
</evidence>
<dbReference type="SUPFAM" id="SSF52540">
    <property type="entry name" value="P-loop containing nucleoside triphosphate hydrolases"/>
    <property type="match status" value="1"/>
</dbReference>
<dbReference type="Gene3D" id="2.40.50.100">
    <property type="match status" value="1"/>
</dbReference>
<dbReference type="GO" id="GO:0005524">
    <property type="term" value="F:ATP binding"/>
    <property type="evidence" value="ECO:0007669"/>
    <property type="project" value="UniProtKB-KW"/>
</dbReference>
<organism evidence="12 13">
    <name type="scientific">Planktomarina temperata RCA23</name>
    <dbReference type="NCBI Taxonomy" id="666509"/>
    <lineage>
        <taxon>Bacteria</taxon>
        <taxon>Pseudomonadati</taxon>
        <taxon>Pseudomonadota</taxon>
        <taxon>Alphaproteobacteria</taxon>
        <taxon>Rhodobacterales</taxon>
        <taxon>Paracoccaceae</taxon>
        <taxon>Planktomarina</taxon>
    </lineage>
</organism>
<dbReference type="Gene3D" id="3.40.50.300">
    <property type="entry name" value="P-loop containing nucleotide triphosphate hydrolases"/>
    <property type="match status" value="1"/>
</dbReference>
<feature type="domain" description="Mop" evidence="11">
    <location>
        <begin position="286"/>
        <end position="352"/>
    </location>
</feature>
<evidence type="ECO:0000256" key="6">
    <source>
        <dbReference type="ARBA" id="ARBA00022840"/>
    </source>
</evidence>
<dbReference type="GO" id="GO:0015098">
    <property type="term" value="F:molybdate ion transmembrane transporter activity"/>
    <property type="evidence" value="ECO:0007669"/>
    <property type="project" value="InterPro"/>
</dbReference>
<dbReference type="GO" id="GO:0016887">
    <property type="term" value="F:ATP hydrolysis activity"/>
    <property type="evidence" value="ECO:0007669"/>
    <property type="project" value="InterPro"/>
</dbReference>
<dbReference type="PANTHER" id="PTHR43514:SF4">
    <property type="entry name" value="ABC TRANSPORTER I FAMILY MEMBER 10"/>
    <property type="match status" value="1"/>
</dbReference>
<evidence type="ECO:0000313" key="13">
    <source>
        <dbReference type="Proteomes" id="UP000028680"/>
    </source>
</evidence>
<evidence type="ECO:0000256" key="4">
    <source>
        <dbReference type="ARBA" id="ARBA00022519"/>
    </source>
</evidence>
<keyword evidence="3 9" id="KW-0500">Molybdenum</keyword>
<dbReference type="InterPro" id="IPR004606">
    <property type="entry name" value="Mop_domain"/>
</dbReference>
<protein>
    <submittedName>
        <fullName evidence="12">Molybdate ABC transporter, ATP-binding protein ModC</fullName>
        <ecNumber evidence="12">3.6.3.29</ecNumber>
    </submittedName>
</protein>
<keyword evidence="7" id="KW-1278">Translocase</keyword>
<dbReference type="InterPro" id="IPR008995">
    <property type="entry name" value="Mo/tungstate-bd_C_term_dom"/>
</dbReference>
<dbReference type="SMART" id="SM00382">
    <property type="entry name" value="AAA"/>
    <property type="match status" value="1"/>
</dbReference>
<dbReference type="InterPro" id="IPR003593">
    <property type="entry name" value="AAA+_ATPase"/>
</dbReference>
<keyword evidence="2" id="KW-1003">Cell membrane</keyword>
<evidence type="ECO:0000256" key="3">
    <source>
        <dbReference type="ARBA" id="ARBA00022505"/>
    </source>
</evidence>
<proteinExistence type="predicted"/>
<dbReference type="PROSITE" id="PS50893">
    <property type="entry name" value="ABC_TRANSPORTER_2"/>
    <property type="match status" value="1"/>
</dbReference>
<evidence type="ECO:0000256" key="2">
    <source>
        <dbReference type="ARBA" id="ARBA00022475"/>
    </source>
</evidence>
<sequence length="355" mass="37855">MSLDLDIHLKRGRFTLEIQATAPAGVTVFFGPSGSGKTTLLRAVAGLEAVDRGQIVIGGSDMTERPAHRRAVGYLFQEPRLLPHLSVLGNLKFAQKMGRKVAPQSFDEVIALLELGDLLERTPFALSGGEAQRVALGRALLSAPKCLCLDEPLSALDQGLKHRILPYLERLRDRTDIPILYVTHDAAEMARLADHIVLMQAGRSVLSGPAEAILSDPAAVPYLGVRAAGTVISGQVMARDPTTGLAVMGFDGGQLILPELSQTKGRSIRIRIPAQDIVLAREKPKGLSALNVFEGTITQLHAGQGPGVMVQFKTGETLFLARVTQYSSQNMGLAVGQTIFAIVKATAFDPAGIGT</sequence>
<evidence type="ECO:0000313" key="12">
    <source>
        <dbReference type="EMBL" id="AII87458.1"/>
    </source>
</evidence>
<dbReference type="EMBL" id="CP003984">
    <property type="protein sequence ID" value="AII87458.1"/>
    <property type="molecule type" value="Genomic_DNA"/>
</dbReference>
<dbReference type="SUPFAM" id="SSF50331">
    <property type="entry name" value="MOP-like"/>
    <property type="match status" value="1"/>
</dbReference>
<dbReference type="PANTHER" id="PTHR43514">
    <property type="entry name" value="ABC TRANSPORTER I FAMILY MEMBER 10"/>
    <property type="match status" value="1"/>
</dbReference>
<evidence type="ECO:0000256" key="1">
    <source>
        <dbReference type="ARBA" id="ARBA00022448"/>
    </source>
</evidence>
<dbReference type="Proteomes" id="UP000028680">
    <property type="component" value="Chromosome"/>
</dbReference>
<keyword evidence="4" id="KW-0997">Cell inner membrane</keyword>
<reference evidence="12 13" key="1">
    <citation type="journal article" date="2014" name="ISME J.">
        <title>Adaptation of an abundant Roseobacter RCA organism to pelagic systems revealed by genomic and transcriptomic analyses.</title>
        <authorList>
            <person name="Voget S."/>
            <person name="Wemheuer B."/>
            <person name="Brinkhoff T."/>
            <person name="Vollmers J."/>
            <person name="Dietrich S."/>
            <person name="Giebel H.A."/>
            <person name="Beardsley C."/>
            <person name="Sardemann C."/>
            <person name="Bakenhus I."/>
            <person name="Billerbeck S."/>
            <person name="Daniel R."/>
            <person name="Simon M."/>
        </authorList>
    </citation>
    <scope>NUCLEOTIDE SEQUENCE [LARGE SCALE GENOMIC DNA]</scope>
    <source>
        <strain evidence="12 13">RCA23</strain>
    </source>
</reference>
<evidence type="ECO:0000259" key="11">
    <source>
        <dbReference type="PROSITE" id="PS51866"/>
    </source>
</evidence>
<keyword evidence="5" id="KW-0547">Nucleotide-binding</keyword>
<dbReference type="PROSITE" id="PS51866">
    <property type="entry name" value="MOP"/>
    <property type="match status" value="1"/>
</dbReference>
<evidence type="ECO:0000256" key="9">
    <source>
        <dbReference type="PROSITE-ProRule" id="PRU01213"/>
    </source>
</evidence>
<dbReference type="Pfam" id="PF03459">
    <property type="entry name" value="TOBE"/>
    <property type="match status" value="1"/>
</dbReference>
<dbReference type="InterPro" id="IPR005116">
    <property type="entry name" value="Transp-assoc_OB_typ1"/>
</dbReference>
<accession>A0AAN0RJN9</accession>
<dbReference type="GO" id="GO:0016020">
    <property type="term" value="C:membrane"/>
    <property type="evidence" value="ECO:0007669"/>
    <property type="project" value="InterPro"/>
</dbReference>
<dbReference type="EC" id="3.6.3.29" evidence="12"/>
<gene>
    <name evidence="12" type="primary">modC</name>
    <name evidence="12" type="ORF">RCA23_c19270</name>
</gene>
<feature type="domain" description="ABC transporter" evidence="10">
    <location>
        <begin position="2"/>
        <end position="226"/>
    </location>
</feature>
<keyword evidence="8" id="KW-0472">Membrane</keyword>
<dbReference type="Pfam" id="PF00005">
    <property type="entry name" value="ABC_tran"/>
    <property type="match status" value="1"/>
</dbReference>
<dbReference type="InterPro" id="IPR011868">
    <property type="entry name" value="ModC_ABC_ATP-bd"/>
</dbReference>
<evidence type="ECO:0000256" key="5">
    <source>
        <dbReference type="ARBA" id="ARBA00022741"/>
    </source>
</evidence>
<dbReference type="GO" id="GO:0140359">
    <property type="term" value="F:ABC-type transporter activity"/>
    <property type="evidence" value="ECO:0007669"/>
    <property type="project" value="InterPro"/>
</dbReference>
<dbReference type="PROSITE" id="PS00211">
    <property type="entry name" value="ABC_TRANSPORTER_1"/>
    <property type="match status" value="1"/>
</dbReference>